<evidence type="ECO:0000313" key="9">
    <source>
        <dbReference type="Proteomes" id="UP000002043"/>
    </source>
</evidence>
<dbReference type="NCBIfam" id="TIGR00140">
    <property type="entry name" value="hupD"/>
    <property type="match status" value="1"/>
</dbReference>
<accession>D3SLV8</accession>
<dbReference type="InterPro" id="IPR023430">
    <property type="entry name" value="Pept_HybD-like_dom_sf"/>
</dbReference>
<reference evidence="9" key="1">
    <citation type="journal article" date="2010" name="Stand. Genomic Sci.">
        <title>Complete genome sequence of Thermocrinis albus type strain (HI 11/12T).</title>
        <authorList>
            <person name="Wirth R."/>
            <person name="Sikorski J."/>
            <person name="Brambilla E."/>
            <person name="Misra M."/>
            <person name="Lapidus A."/>
            <person name="Copeland A."/>
            <person name="Nolan M."/>
            <person name="Lucas S."/>
            <person name="Chen F."/>
            <person name="Tice H."/>
            <person name="Cheng J.F."/>
            <person name="Han C."/>
            <person name="Detter J.C."/>
            <person name="Tapia R."/>
            <person name="Bruce D."/>
            <person name="Goodwin L."/>
            <person name="Pitluck S."/>
            <person name="Pati A."/>
            <person name="Anderson I."/>
            <person name="Ivanova N."/>
            <person name="Mavromatis K."/>
            <person name="Mikhailova N."/>
            <person name="Chen A."/>
            <person name="Palaniappan K."/>
            <person name="Bilek Y."/>
            <person name="Hader T."/>
            <person name="Land M."/>
            <person name="Hauser L."/>
            <person name="Chang Y.J."/>
            <person name="Jeffries C.D."/>
            <person name="Tindall B.J."/>
            <person name="Rohde M."/>
            <person name="Goker M."/>
            <person name="Bristow J."/>
            <person name="Eisen J.A."/>
            <person name="Markowitz V."/>
            <person name="Hugenholtz P."/>
            <person name="Kyrpides N.C."/>
            <person name="Klenk H.P."/>
        </authorList>
    </citation>
    <scope>NUCLEOTIDE SEQUENCE [LARGE SCALE GENOMIC DNA]</scope>
    <source>
        <strain evidence="9">DSM 14484 / JCM 11386 / HI 11/12</strain>
    </source>
</reference>
<dbReference type="STRING" id="638303.Thal_1106"/>
<dbReference type="HOGENOM" id="CLU_099037_0_0_0"/>
<dbReference type="CDD" id="cd06062">
    <property type="entry name" value="H2MP_MemB-H2up"/>
    <property type="match status" value="1"/>
</dbReference>
<feature type="binding site" evidence="7">
    <location>
        <position position="59"/>
    </location>
    <ligand>
        <name>Ni(2+)</name>
        <dbReference type="ChEBI" id="CHEBI:49786"/>
    </ligand>
</feature>
<dbReference type="PRINTS" id="PR00446">
    <property type="entry name" value="HYDRGNUPTAKE"/>
</dbReference>
<dbReference type="KEGG" id="tal:Thal_1106"/>
<organism evidence="8 9">
    <name type="scientific">Thermocrinis albus (strain DSM 14484 / JCM 11386 / HI 11/12)</name>
    <dbReference type="NCBI Taxonomy" id="638303"/>
    <lineage>
        <taxon>Bacteria</taxon>
        <taxon>Pseudomonadati</taxon>
        <taxon>Aquificota</taxon>
        <taxon>Aquificia</taxon>
        <taxon>Aquificales</taxon>
        <taxon>Aquificaceae</taxon>
        <taxon>Thermocrinis</taxon>
    </lineage>
</organism>
<comment type="similarity">
    <text evidence="1">Belongs to the peptidase A31 family.</text>
</comment>
<dbReference type="GO" id="GO:0008047">
    <property type="term" value="F:enzyme activator activity"/>
    <property type="evidence" value="ECO:0007669"/>
    <property type="project" value="InterPro"/>
</dbReference>
<dbReference type="Gene3D" id="3.40.50.1450">
    <property type="entry name" value="HybD-like"/>
    <property type="match status" value="1"/>
</dbReference>
<dbReference type="OrthoDB" id="9794619at2"/>
<dbReference type="RefSeq" id="WP_012992144.1">
    <property type="nucleotide sequence ID" value="NC_013894.1"/>
</dbReference>
<dbReference type="PANTHER" id="PTHR30302:SF1">
    <property type="entry name" value="HYDROGENASE 2 MATURATION PROTEASE"/>
    <property type="match status" value="1"/>
</dbReference>
<dbReference type="NCBIfam" id="TIGR00072">
    <property type="entry name" value="hydrog_prot"/>
    <property type="match status" value="1"/>
</dbReference>
<dbReference type="InterPro" id="IPR004419">
    <property type="entry name" value="Pept_A31_hyd_express"/>
</dbReference>
<dbReference type="GO" id="GO:0016485">
    <property type="term" value="P:protein processing"/>
    <property type="evidence" value="ECO:0007669"/>
    <property type="project" value="InterPro"/>
</dbReference>
<dbReference type="Pfam" id="PF01750">
    <property type="entry name" value="HycI"/>
    <property type="match status" value="1"/>
</dbReference>
<evidence type="ECO:0000256" key="2">
    <source>
        <dbReference type="ARBA" id="ARBA00022596"/>
    </source>
</evidence>
<dbReference type="InterPro" id="IPR000671">
    <property type="entry name" value="Peptidase_A31"/>
</dbReference>
<feature type="binding site" evidence="7">
    <location>
        <position position="13"/>
    </location>
    <ligand>
        <name>Ni(2+)</name>
        <dbReference type="ChEBI" id="CHEBI:49786"/>
    </ligand>
</feature>
<sequence>MVLGVGNILLSDEGLGVHAVNQLKRNCSFGDDLQLLDGGTLGIDLLYYMEGVDKLLIIDAVLGGGPPGTLYLLKDHEVKSHFRKKVSAHEVGVQEVLALAELTGKKPAEIVLIGMEPFSFEVSTDLSDPVKEKMPELLMAVIEQLKNWGVEVRCHGDHHLG</sequence>
<evidence type="ECO:0000256" key="5">
    <source>
        <dbReference type="ARBA" id="ARBA00022750"/>
    </source>
</evidence>
<evidence type="ECO:0000256" key="4">
    <source>
        <dbReference type="ARBA" id="ARBA00022723"/>
    </source>
</evidence>
<dbReference type="Proteomes" id="UP000002043">
    <property type="component" value="Chromosome"/>
</dbReference>
<keyword evidence="2 7" id="KW-0533">Nickel</keyword>
<dbReference type="GO" id="GO:0046872">
    <property type="term" value="F:metal ion binding"/>
    <property type="evidence" value="ECO:0007669"/>
    <property type="project" value="UniProtKB-KW"/>
</dbReference>
<evidence type="ECO:0000313" key="8">
    <source>
        <dbReference type="EMBL" id="ADC89738.1"/>
    </source>
</evidence>
<dbReference type="AlphaFoldDB" id="D3SLV8"/>
<dbReference type="PANTHER" id="PTHR30302">
    <property type="entry name" value="HYDROGENASE 1 MATURATION PROTEASE"/>
    <property type="match status" value="1"/>
</dbReference>
<dbReference type="EMBL" id="CP001931">
    <property type="protein sequence ID" value="ADC89738.1"/>
    <property type="molecule type" value="Genomic_DNA"/>
</dbReference>
<gene>
    <name evidence="8" type="ordered locus">Thal_1106</name>
</gene>
<evidence type="ECO:0000256" key="7">
    <source>
        <dbReference type="PIRSR" id="PIRSR604419-1"/>
    </source>
</evidence>
<evidence type="ECO:0000256" key="1">
    <source>
        <dbReference type="ARBA" id="ARBA00006814"/>
    </source>
</evidence>
<proteinExistence type="inferred from homology"/>
<dbReference type="FunFam" id="3.40.50.1450:FF:000002">
    <property type="entry name" value="Hydrogenase 1 maturation protease"/>
    <property type="match status" value="1"/>
</dbReference>
<evidence type="ECO:0000256" key="3">
    <source>
        <dbReference type="ARBA" id="ARBA00022670"/>
    </source>
</evidence>
<protein>
    <submittedName>
        <fullName evidence="8">Hydrogenase expression/formation protein</fullName>
    </submittedName>
</protein>
<name>D3SLV8_THEAH</name>
<keyword evidence="3" id="KW-0645">Protease</keyword>
<evidence type="ECO:0000256" key="6">
    <source>
        <dbReference type="ARBA" id="ARBA00022801"/>
    </source>
</evidence>
<keyword evidence="9" id="KW-1185">Reference proteome</keyword>
<feature type="binding site" evidence="7">
    <location>
        <position position="89"/>
    </location>
    <ligand>
        <name>Ni(2+)</name>
        <dbReference type="ChEBI" id="CHEBI:49786"/>
    </ligand>
</feature>
<keyword evidence="6" id="KW-0378">Hydrolase</keyword>
<keyword evidence="5" id="KW-0064">Aspartyl protease</keyword>
<dbReference type="SUPFAM" id="SSF53163">
    <property type="entry name" value="HybD-like"/>
    <property type="match status" value="1"/>
</dbReference>
<dbReference type="eggNOG" id="COG0680">
    <property type="taxonomic scope" value="Bacteria"/>
</dbReference>
<dbReference type="GO" id="GO:0004190">
    <property type="term" value="F:aspartic-type endopeptidase activity"/>
    <property type="evidence" value="ECO:0007669"/>
    <property type="project" value="UniProtKB-KW"/>
</dbReference>
<keyword evidence="4 7" id="KW-0479">Metal-binding</keyword>